<evidence type="ECO:0000313" key="2">
    <source>
        <dbReference type="EMBL" id="GGI07081.1"/>
    </source>
</evidence>
<proteinExistence type="predicted"/>
<organism evidence="2 3">
    <name type="scientific">Egicoccus halophilus</name>
    <dbReference type="NCBI Taxonomy" id="1670830"/>
    <lineage>
        <taxon>Bacteria</taxon>
        <taxon>Bacillati</taxon>
        <taxon>Actinomycetota</taxon>
        <taxon>Nitriliruptoria</taxon>
        <taxon>Egicoccales</taxon>
        <taxon>Egicoccaceae</taxon>
        <taxon>Egicoccus</taxon>
    </lineage>
</organism>
<dbReference type="Gene3D" id="3.40.50.1000">
    <property type="entry name" value="HAD superfamily/HAD-like"/>
    <property type="match status" value="1"/>
</dbReference>
<reference evidence="2" key="2">
    <citation type="submission" date="2020-09" db="EMBL/GenBank/DDBJ databases">
        <authorList>
            <person name="Sun Q."/>
            <person name="Zhou Y."/>
        </authorList>
    </citation>
    <scope>NUCLEOTIDE SEQUENCE</scope>
    <source>
        <strain evidence="2">CGMCC 1.14988</strain>
    </source>
</reference>
<keyword evidence="3" id="KW-1185">Reference proteome</keyword>
<sequence>MLEVPDPGLVVLAGPAGCGKSSFAARHFAAADVVSSDHARELVSGDADDQGATADAFGLLRFLLDKRARRRRFTVVDATNTTRRERARLLGTARRHDLPAALIALDLPLEICRRRAAARRERPVAADVVERQHATFARQVPGLTDEAFAVVHVLSSADAVDAATVVRRVPVALPAPPANVAADHRAGRPPAVVVDLDGTLTSAAWREHHLAGPGRKDWPAFFAGMSRDAPVRALVDLVGWVANHAAVVLLTGRPDEHEAVIRRWLADHDVPYDRLLMRRRGDRRPDTVVKRECYRDRIAPVYDVRLAVDDRPGVIAMWREEGIYVLTALDPRLDPAPSR</sequence>
<dbReference type="InterPro" id="IPR023214">
    <property type="entry name" value="HAD_sf"/>
</dbReference>
<dbReference type="InterPro" id="IPR027417">
    <property type="entry name" value="P-loop_NTPase"/>
</dbReference>
<dbReference type="SUPFAM" id="SSF56784">
    <property type="entry name" value="HAD-like"/>
    <property type="match status" value="1"/>
</dbReference>
<reference evidence="2" key="1">
    <citation type="journal article" date="2014" name="Int. J. Syst. Evol. Microbiol.">
        <title>Complete genome sequence of Corynebacterium casei LMG S-19264T (=DSM 44701T), isolated from a smear-ripened cheese.</title>
        <authorList>
            <consortium name="US DOE Joint Genome Institute (JGI-PGF)"/>
            <person name="Walter F."/>
            <person name="Albersmeier A."/>
            <person name="Kalinowski J."/>
            <person name="Ruckert C."/>
        </authorList>
    </citation>
    <scope>NUCLEOTIDE SEQUENCE</scope>
    <source>
        <strain evidence="2">CGMCC 1.14988</strain>
    </source>
</reference>
<dbReference type="Gene3D" id="3.40.50.300">
    <property type="entry name" value="P-loop containing nucleotide triphosphate hydrolases"/>
    <property type="match status" value="1"/>
</dbReference>
<dbReference type="InterPro" id="IPR056782">
    <property type="entry name" value="HAD_PNKP"/>
</dbReference>
<feature type="domain" description="Polynucleotide kinase PNKP phosphatase" evidence="1">
    <location>
        <begin position="189"/>
        <end position="326"/>
    </location>
</feature>
<gene>
    <name evidence="2" type="ORF">GCM10011354_22310</name>
</gene>
<dbReference type="Pfam" id="PF25109">
    <property type="entry name" value="HAD_PNKP"/>
    <property type="match status" value="1"/>
</dbReference>
<dbReference type="SUPFAM" id="SSF52540">
    <property type="entry name" value="P-loop containing nucleoside triphosphate hydrolases"/>
    <property type="match status" value="1"/>
</dbReference>
<accession>A0A8J3AB49</accession>
<dbReference type="EMBL" id="BMHA01000007">
    <property type="protein sequence ID" value="GGI07081.1"/>
    <property type="molecule type" value="Genomic_DNA"/>
</dbReference>
<evidence type="ECO:0000313" key="3">
    <source>
        <dbReference type="Proteomes" id="UP000650511"/>
    </source>
</evidence>
<dbReference type="PANTHER" id="PTHR12435">
    <property type="match status" value="1"/>
</dbReference>
<protein>
    <recommendedName>
        <fullName evidence="1">Polynucleotide kinase PNKP phosphatase domain-containing protein</fullName>
    </recommendedName>
</protein>
<comment type="caution">
    <text evidence="2">The sequence shown here is derived from an EMBL/GenBank/DDBJ whole genome shotgun (WGS) entry which is preliminary data.</text>
</comment>
<evidence type="ECO:0000259" key="1">
    <source>
        <dbReference type="Pfam" id="PF25109"/>
    </source>
</evidence>
<name>A0A8J3AB49_9ACTN</name>
<dbReference type="Pfam" id="PF13671">
    <property type="entry name" value="AAA_33"/>
    <property type="match status" value="1"/>
</dbReference>
<dbReference type="Proteomes" id="UP000650511">
    <property type="component" value="Unassembled WGS sequence"/>
</dbReference>
<dbReference type="AlphaFoldDB" id="A0A8J3AB49"/>
<dbReference type="InterPro" id="IPR036412">
    <property type="entry name" value="HAD-like_sf"/>
</dbReference>